<dbReference type="PROSITE" id="PS00031">
    <property type="entry name" value="NUCLEAR_REC_DBD_1"/>
    <property type="match status" value="1"/>
</dbReference>
<dbReference type="InterPro" id="IPR013088">
    <property type="entry name" value="Znf_NHR/GATA"/>
</dbReference>
<dbReference type="PANTHER" id="PTHR24082">
    <property type="entry name" value="NUCLEAR HORMONE RECEPTOR"/>
    <property type="match status" value="1"/>
</dbReference>
<dbReference type="GO" id="GO:0000978">
    <property type="term" value="F:RNA polymerase II cis-regulatory region sequence-specific DNA binding"/>
    <property type="evidence" value="ECO:0007669"/>
    <property type="project" value="TreeGrafter"/>
</dbReference>
<feature type="region of interest" description="Disordered" evidence="9">
    <location>
        <begin position="42"/>
        <end position="150"/>
    </location>
</feature>
<proteinExistence type="predicted"/>
<organism evidence="11 12">
    <name type="scientific">Mesocestoides corti</name>
    <name type="common">Flatworm</name>
    <dbReference type="NCBI Taxonomy" id="53468"/>
    <lineage>
        <taxon>Eukaryota</taxon>
        <taxon>Metazoa</taxon>
        <taxon>Spiralia</taxon>
        <taxon>Lophotrochozoa</taxon>
        <taxon>Platyhelminthes</taxon>
        <taxon>Cestoda</taxon>
        <taxon>Eucestoda</taxon>
        <taxon>Cyclophyllidea</taxon>
        <taxon>Mesocestoididae</taxon>
        <taxon>Mesocestoides</taxon>
    </lineage>
</organism>
<dbReference type="InterPro" id="IPR001628">
    <property type="entry name" value="Znf_hrmn_rcpt"/>
</dbReference>
<keyword evidence="3" id="KW-0862">Zinc</keyword>
<dbReference type="PRINTS" id="PR00047">
    <property type="entry name" value="STROIDFINGER"/>
</dbReference>
<evidence type="ECO:0000256" key="4">
    <source>
        <dbReference type="ARBA" id="ARBA00023015"/>
    </source>
</evidence>
<protein>
    <recommendedName>
        <fullName evidence="10">Nuclear receptor domain-containing protein</fullName>
    </recommendedName>
</protein>
<dbReference type="GO" id="GO:0030154">
    <property type="term" value="P:cell differentiation"/>
    <property type="evidence" value="ECO:0007669"/>
    <property type="project" value="TreeGrafter"/>
</dbReference>
<dbReference type="GO" id="GO:0008270">
    <property type="term" value="F:zinc ion binding"/>
    <property type="evidence" value="ECO:0007669"/>
    <property type="project" value="UniProtKB-KW"/>
</dbReference>
<gene>
    <name evidence="11" type="ORF">MCOS_LOCUS7669</name>
</gene>
<dbReference type="STRING" id="53468.A0A158QVC7"/>
<dbReference type="SMART" id="SM00399">
    <property type="entry name" value="ZnF_C4"/>
    <property type="match status" value="1"/>
</dbReference>
<feature type="region of interest" description="Disordered" evidence="9">
    <location>
        <begin position="681"/>
        <end position="738"/>
    </location>
</feature>
<name>A0A158QVC7_MESCO</name>
<feature type="region of interest" description="Disordered" evidence="9">
    <location>
        <begin position="282"/>
        <end position="311"/>
    </location>
</feature>
<dbReference type="GO" id="GO:0045944">
    <property type="term" value="P:positive regulation of transcription by RNA polymerase II"/>
    <property type="evidence" value="ECO:0007669"/>
    <property type="project" value="TreeGrafter"/>
</dbReference>
<dbReference type="GO" id="GO:0000122">
    <property type="term" value="P:negative regulation of transcription by RNA polymerase II"/>
    <property type="evidence" value="ECO:0007669"/>
    <property type="project" value="TreeGrafter"/>
</dbReference>
<evidence type="ECO:0000256" key="3">
    <source>
        <dbReference type="ARBA" id="ARBA00022833"/>
    </source>
</evidence>
<dbReference type="EMBL" id="UXSR01005393">
    <property type="protein sequence ID" value="VDD81666.1"/>
    <property type="molecule type" value="Genomic_DNA"/>
</dbReference>
<dbReference type="Gene3D" id="3.30.50.10">
    <property type="entry name" value="Erythroid Transcription Factor GATA-1, subunit A"/>
    <property type="match status" value="1"/>
</dbReference>
<feature type="compositionally biased region" description="Basic and acidic residues" evidence="9">
    <location>
        <begin position="118"/>
        <end position="128"/>
    </location>
</feature>
<feature type="compositionally biased region" description="Low complexity" evidence="9">
    <location>
        <begin position="493"/>
        <end position="508"/>
    </location>
</feature>
<keyword evidence="6" id="KW-0804">Transcription</keyword>
<keyword evidence="7" id="KW-0675">Receptor</keyword>
<keyword evidence="8" id="KW-0539">Nucleus</keyword>
<evidence type="ECO:0000313" key="12">
    <source>
        <dbReference type="Proteomes" id="UP000267029"/>
    </source>
</evidence>
<keyword evidence="4" id="KW-0805">Transcription regulation</keyword>
<sequence>MYRSEVKSSPLQFPASTAAAEPSQAYMTSAANATLPFTSSTLDFQQFPGGPDPSWLLPAQPPQLPPHHHSQRAWNPLHGGYVPQQRLAPTSPSPQKFRRSQAPTPTYKRGPTKVGFRSTREEGGEEGVRNGASAESGDANPSLDSSAGGNGTVAGTKRCRVCGDRAVNHNFGQLTCESCKAFFRRNAHKALPSINAALQSCAPGMPTSDAYVRAVRLGLSELTCTSKSGEHVVSPSTRRECPACRLKRCFLIGMRPDLIQVRKKDGTKPRWLDKYPAAAQVHEHHVAQSEASKLPHFQRNSSPGSLVKGRHRDPYPLQYPQYAESQHPGNNQLERRPFDLYTSEGYINPQAMGALPPTLPPPPLSLDTSLIYNGNAAVSRGEGGGAVCGDVDTTTSTAGAFHVKTELSSPQYRIPGWVQSPDSIVAGVQSSAPSSSWLQPASTYNASHCHTNDVLLLDNFITDHTLLSNLQTQDRGAFGPIDVYPPVQHGESRSGASSGSTTSPSIASVPNFGSVNSDTAQAPFEPGAPKPLVSDWLPSEAESDRSYLQNLLPLRSKVFGTVPRELSQPLLSSMEADRWFARLVVAWRSAWRDGVFPNPSRINLHLDLDAAPEEWRLTLANLWSDLLLRRVASFGSSLFIFSQNSDLRLPGSLVCWIFQNRLVNCVPVILAHALLRPTDLSTAPPSASSTSSKKQQHQHQNDADDGGSSPRSPRDYEGSRGSSPTSPGTTKDASETSSVCFQVPPRQRVFISLSKLNAKLAEHFSGVYPMLQYLDAYICELNKFLTEQVLLLGVYMAIKLTEPPTTEELLQSPLSDEDIQQMNNLNVKFLQLFGLAADHVAASIVNGDLCDTLQSRAKAMNDAICRRTKLPDFLSWGRQFDDNIKSLLYDTWSLSRQCLGPEKPPISPCLSAFYGDTAQYLDLLMPAPTSDETLDVV</sequence>
<evidence type="ECO:0000256" key="1">
    <source>
        <dbReference type="ARBA" id="ARBA00022723"/>
    </source>
</evidence>
<dbReference type="PROSITE" id="PS51030">
    <property type="entry name" value="NUCLEAR_REC_DBD_2"/>
    <property type="match status" value="1"/>
</dbReference>
<dbReference type="GO" id="GO:0004879">
    <property type="term" value="F:nuclear receptor activity"/>
    <property type="evidence" value="ECO:0007669"/>
    <property type="project" value="TreeGrafter"/>
</dbReference>
<dbReference type="OrthoDB" id="5850793at2759"/>
<evidence type="ECO:0000256" key="5">
    <source>
        <dbReference type="ARBA" id="ARBA00023125"/>
    </source>
</evidence>
<keyword evidence="12" id="KW-1185">Reference proteome</keyword>
<dbReference type="InterPro" id="IPR050234">
    <property type="entry name" value="Nuclear_hormone_rcpt_NR1"/>
</dbReference>
<dbReference type="AlphaFoldDB" id="A0A158QVC7"/>
<keyword evidence="5" id="KW-0238">DNA-binding</keyword>
<reference evidence="11 12" key="1">
    <citation type="submission" date="2018-10" db="EMBL/GenBank/DDBJ databases">
        <authorList>
            <consortium name="Pathogen Informatics"/>
        </authorList>
    </citation>
    <scope>NUCLEOTIDE SEQUENCE [LARGE SCALE GENOMIC DNA]</scope>
</reference>
<feature type="region of interest" description="Disordered" evidence="9">
    <location>
        <begin position="480"/>
        <end position="512"/>
    </location>
</feature>
<dbReference type="Proteomes" id="UP000267029">
    <property type="component" value="Unassembled WGS sequence"/>
</dbReference>
<evidence type="ECO:0000256" key="9">
    <source>
        <dbReference type="SAM" id="MobiDB-lite"/>
    </source>
</evidence>
<evidence type="ECO:0000256" key="8">
    <source>
        <dbReference type="ARBA" id="ARBA00023242"/>
    </source>
</evidence>
<evidence type="ECO:0000313" key="11">
    <source>
        <dbReference type="EMBL" id="VDD81666.1"/>
    </source>
</evidence>
<feature type="compositionally biased region" description="Low complexity" evidence="9">
    <location>
        <begin position="719"/>
        <end position="730"/>
    </location>
</feature>
<dbReference type="Pfam" id="PF00105">
    <property type="entry name" value="zf-C4"/>
    <property type="match status" value="2"/>
</dbReference>
<dbReference type="PANTHER" id="PTHR24082:SF283">
    <property type="entry name" value="NUCLEAR HORMONE RECEPTOR HR96"/>
    <property type="match status" value="1"/>
</dbReference>
<evidence type="ECO:0000256" key="6">
    <source>
        <dbReference type="ARBA" id="ARBA00023163"/>
    </source>
</evidence>
<feature type="compositionally biased region" description="Low complexity" evidence="9">
    <location>
        <begin position="681"/>
        <end position="693"/>
    </location>
</feature>
<feature type="domain" description="Nuclear receptor" evidence="10">
    <location>
        <begin position="156"/>
        <end position="261"/>
    </location>
</feature>
<evidence type="ECO:0000256" key="7">
    <source>
        <dbReference type="ARBA" id="ARBA00023170"/>
    </source>
</evidence>
<evidence type="ECO:0000256" key="2">
    <source>
        <dbReference type="ARBA" id="ARBA00022771"/>
    </source>
</evidence>
<keyword evidence="1" id="KW-0479">Metal-binding</keyword>
<evidence type="ECO:0000259" key="10">
    <source>
        <dbReference type="PROSITE" id="PS51030"/>
    </source>
</evidence>
<accession>A0A158QVC7</accession>
<keyword evidence="2" id="KW-0863">Zinc-finger</keyword>
<dbReference type="SUPFAM" id="SSF57716">
    <property type="entry name" value="Glucocorticoid receptor-like (DNA-binding domain)"/>
    <property type="match status" value="1"/>
</dbReference>